<proteinExistence type="predicted"/>
<name>Q2SHC5_HAHCH</name>
<dbReference type="AlphaFoldDB" id="Q2SHC5"/>
<sequence>MSIESFVGTWLLVSSISVSSEIAQEPGAVRHDKIKSGLRGAGQELIEKAKPTSGLALTIDDNGEFKEEKEGEPQVKWFDTDGVLTPKVVPFSGVVRANKSGVFLQADDIPSWAAPTDRYSVILRFDDGDTTISDQIYLIDDKLVRTVNVVTDEAYLDRTVIVYSRL</sequence>
<evidence type="ECO:0000313" key="1">
    <source>
        <dbReference type="EMBL" id="ABC29949.1"/>
    </source>
</evidence>
<dbReference type="HOGENOM" id="CLU_1600397_0_0_6"/>
<evidence type="ECO:0008006" key="3">
    <source>
        <dbReference type="Google" id="ProtNLM"/>
    </source>
</evidence>
<keyword evidence="2" id="KW-1185">Reference proteome</keyword>
<dbReference type="OrthoDB" id="265728at2"/>
<accession>Q2SHC5</accession>
<protein>
    <recommendedName>
        <fullName evidence="3">Lipocalin-like domain-containing protein</fullName>
    </recommendedName>
</protein>
<dbReference type="EMBL" id="CP000155">
    <property type="protein sequence ID" value="ABC29949.1"/>
    <property type="molecule type" value="Genomic_DNA"/>
</dbReference>
<evidence type="ECO:0000313" key="2">
    <source>
        <dbReference type="Proteomes" id="UP000000238"/>
    </source>
</evidence>
<reference evidence="1 2" key="1">
    <citation type="journal article" date="2005" name="Nucleic Acids Res.">
        <title>Genomic blueprint of Hahella chejuensis, a marine microbe producing an algicidal agent.</title>
        <authorList>
            <person name="Jeong H."/>
            <person name="Yim J.H."/>
            <person name="Lee C."/>
            <person name="Choi S.-H."/>
            <person name="Park Y.K."/>
            <person name="Yoon S.H."/>
            <person name="Hur C.-G."/>
            <person name="Kang H.-Y."/>
            <person name="Kim D."/>
            <person name="Lee H.H."/>
            <person name="Park K.H."/>
            <person name="Park S.-H."/>
            <person name="Park H.-S."/>
            <person name="Lee H.K."/>
            <person name="Oh T.K."/>
            <person name="Kim J.F."/>
        </authorList>
    </citation>
    <scope>NUCLEOTIDE SEQUENCE [LARGE SCALE GENOMIC DNA]</scope>
    <source>
        <strain evidence="1 2">KCTC 2396</strain>
    </source>
</reference>
<dbReference type="KEGG" id="hch:HCH_03186"/>
<organism evidence="1 2">
    <name type="scientific">Hahella chejuensis (strain KCTC 2396)</name>
    <dbReference type="NCBI Taxonomy" id="349521"/>
    <lineage>
        <taxon>Bacteria</taxon>
        <taxon>Pseudomonadati</taxon>
        <taxon>Pseudomonadota</taxon>
        <taxon>Gammaproteobacteria</taxon>
        <taxon>Oceanospirillales</taxon>
        <taxon>Hahellaceae</taxon>
        <taxon>Hahella</taxon>
    </lineage>
</organism>
<dbReference type="eggNOG" id="ENOG50348A1">
    <property type="taxonomic scope" value="Bacteria"/>
</dbReference>
<gene>
    <name evidence="1" type="ordered locus">HCH_03186</name>
</gene>
<dbReference type="RefSeq" id="WP_011397018.1">
    <property type="nucleotide sequence ID" value="NC_007645.1"/>
</dbReference>
<dbReference type="STRING" id="349521.HCH_03186"/>
<dbReference type="Proteomes" id="UP000000238">
    <property type="component" value="Chromosome"/>
</dbReference>